<dbReference type="EMBL" id="APRN01000036">
    <property type="protein sequence ID" value="ENX57631.1"/>
    <property type="molecule type" value="Genomic_DNA"/>
</dbReference>
<dbReference type="AlphaFoldDB" id="N9SSM1"/>
<evidence type="ECO:0000313" key="2">
    <source>
        <dbReference type="Proteomes" id="UP000013084"/>
    </source>
</evidence>
<dbReference type="Proteomes" id="UP000013084">
    <property type="component" value="Unassembled WGS sequence"/>
</dbReference>
<dbReference type="Gene3D" id="1.10.10.10">
    <property type="entry name" value="Winged helix-like DNA-binding domain superfamily/Winged helix DNA-binding domain"/>
    <property type="match status" value="1"/>
</dbReference>
<dbReference type="RefSeq" id="WP_005203058.1">
    <property type="nucleotide sequence ID" value="NZ_KB850072.1"/>
</dbReference>
<accession>N9SSM1</accession>
<dbReference type="SUPFAM" id="SSF46785">
    <property type="entry name" value="Winged helix' DNA-binding domain"/>
    <property type="match status" value="1"/>
</dbReference>
<gene>
    <name evidence="1" type="ORF">F902_02028</name>
</gene>
<dbReference type="PATRIC" id="fig|1217700.3.peg.1958"/>
<keyword evidence="2" id="KW-1185">Reference proteome</keyword>
<dbReference type="OrthoDB" id="7510727at2"/>
<dbReference type="InterPro" id="IPR036388">
    <property type="entry name" value="WH-like_DNA-bd_sf"/>
</dbReference>
<protein>
    <submittedName>
        <fullName evidence="1">Uncharacterized protein</fullName>
    </submittedName>
</protein>
<dbReference type="InterPro" id="IPR036390">
    <property type="entry name" value="WH_DNA-bd_sf"/>
</dbReference>
<dbReference type="HOGENOM" id="CLU_715012_0_0_6"/>
<evidence type="ECO:0000313" key="1">
    <source>
        <dbReference type="EMBL" id="ENX57631.1"/>
    </source>
</evidence>
<reference evidence="1 2" key="1">
    <citation type="submission" date="2013-02" db="EMBL/GenBank/DDBJ databases">
        <title>The Genome Sequence of Acinetobacter sp. CIP 70.18.</title>
        <authorList>
            <consortium name="The Broad Institute Genome Sequencing Platform"/>
            <consortium name="The Broad Institute Genome Sequencing Center for Infectious Disease"/>
            <person name="Cerqueira G."/>
            <person name="Feldgarden M."/>
            <person name="Courvalin P."/>
            <person name="Perichon B."/>
            <person name="Grillot-Courvalin C."/>
            <person name="Clermont D."/>
            <person name="Rocha E."/>
            <person name="Yoon E.-J."/>
            <person name="Nemec A."/>
            <person name="Walker B."/>
            <person name="Young S.K."/>
            <person name="Zeng Q."/>
            <person name="Gargeya S."/>
            <person name="Fitzgerald M."/>
            <person name="Haas B."/>
            <person name="Abouelleil A."/>
            <person name="Alvarado L."/>
            <person name="Arachchi H.M."/>
            <person name="Berlin A.M."/>
            <person name="Chapman S.B."/>
            <person name="Dewar J."/>
            <person name="Goldberg J."/>
            <person name="Griggs A."/>
            <person name="Gujja S."/>
            <person name="Hansen M."/>
            <person name="Howarth C."/>
            <person name="Imamovic A."/>
            <person name="Larimer J."/>
            <person name="McCowan C."/>
            <person name="Murphy C."/>
            <person name="Neiman D."/>
            <person name="Pearson M."/>
            <person name="Priest M."/>
            <person name="Roberts A."/>
            <person name="Saif S."/>
            <person name="Shea T."/>
            <person name="Sisk P."/>
            <person name="Sykes S."/>
            <person name="Wortman J."/>
            <person name="Nusbaum C."/>
            <person name="Birren B."/>
        </authorList>
    </citation>
    <scope>NUCLEOTIDE SEQUENCE [LARGE SCALE GENOMIC DNA]</scope>
    <source>
        <strain evidence="1 2">CIP 70.18</strain>
    </source>
</reference>
<organism evidence="1 2">
    <name type="scientific">Acinetobacter higginsii</name>
    <dbReference type="NCBI Taxonomy" id="70347"/>
    <lineage>
        <taxon>Bacteria</taxon>
        <taxon>Pseudomonadati</taxon>
        <taxon>Pseudomonadota</taxon>
        <taxon>Gammaproteobacteria</taxon>
        <taxon>Moraxellales</taxon>
        <taxon>Moraxellaceae</taxon>
        <taxon>Acinetobacter</taxon>
    </lineage>
</organism>
<comment type="caution">
    <text evidence="1">The sequence shown here is derived from an EMBL/GenBank/DDBJ whole genome shotgun (WGS) entry which is preliminary data.</text>
</comment>
<name>N9SSM1_9GAMM</name>
<sequence length="351" mass="40565">MQNKFVPNSFMVANAFVDDCMDKISDAAVKIYLIIVRKTRGWTKECDALSLSQLEEISRKSRPTVVRCLKELVSVGLVKKHHQSVYGNVYSLLDNYFIGLIIRFPSKKSLLVKAFSPFENAVVKNFNYPKVALKQAQNLSKFGLNFPSKKFLLVKSFYHTSKNILPLLVKIFNTQKTLSKNINQNKKREWLDFKILKIQIVSANKEINVDEILNADWFNRELEAFEEYNAEKKHSDKFQIYFFTDWLLKAYVKHQRIKLAKPPTATSTEESSSSNHFEHGVHFTSKKQLYSFAKQLSLLDDVFKEYSQSGESWQDLGLRIANMLTDSEKQKPFIPYLIELGFKNSTKGNAA</sequence>
<proteinExistence type="predicted"/>